<comment type="caution">
    <text evidence="3">The sequence shown here is derived from an EMBL/GenBank/DDBJ whole genome shotgun (WGS) entry which is preliminary data.</text>
</comment>
<dbReference type="EMBL" id="JBHUCP010000026">
    <property type="protein sequence ID" value="MFD1533818.1"/>
    <property type="molecule type" value="Genomic_DNA"/>
</dbReference>
<organism evidence="3 4">
    <name type="scientific">Pseudonocardia aurantiaca</name>
    <dbReference type="NCBI Taxonomy" id="75290"/>
    <lineage>
        <taxon>Bacteria</taxon>
        <taxon>Bacillati</taxon>
        <taxon>Actinomycetota</taxon>
        <taxon>Actinomycetes</taxon>
        <taxon>Pseudonocardiales</taxon>
        <taxon>Pseudonocardiaceae</taxon>
        <taxon>Pseudonocardia</taxon>
    </lineage>
</organism>
<protein>
    <recommendedName>
        <fullName evidence="2">DUF7144 domain-containing protein</fullName>
    </recommendedName>
</protein>
<keyword evidence="4" id="KW-1185">Reference proteome</keyword>
<gene>
    <name evidence="3" type="ORF">ACFSCY_30820</name>
</gene>
<dbReference type="InterPro" id="IPR055568">
    <property type="entry name" value="DUF7144"/>
</dbReference>
<evidence type="ECO:0000313" key="3">
    <source>
        <dbReference type="EMBL" id="MFD1533818.1"/>
    </source>
</evidence>
<evidence type="ECO:0000259" key="2">
    <source>
        <dbReference type="Pfam" id="PF23636"/>
    </source>
</evidence>
<reference evidence="4" key="1">
    <citation type="journal article" date="2019" name="Int. J. Syst. Evol. Microbiol.">
        <title>The Global Catalogue of Microorganisms (GCM) 10K type strain sequencing project: providing services to taxonomists for standard genome sequencing and annotation.</title>
        <authorList>
            <consortium name="The Broad Institute Genomics Platform"/>
            <consortium name="The Broad Institute Genome Sequencing Center for Infectious Disease"/>
            <person name="Wu L."/>
            <person name="Ma J."/>
        </authorList>
    </citation>
    <scope>NUCLEOTIDE SEQUENCE [LARGE SCALE GENOMIC DNA]</scope>
    <source>
        <strain evidence="4">JCM 12165</strain>
    </source>
</reference>
<accession>A0ABW4FUL4</accession>
<keyword evidence="1" id="KW-1133">Transmembrane helix</keyword>
<feature type="domain" description="DUF7144" evidence="2">
    <location>
        <begin position="20"/>
        <end position="132"/>
    </location>
</feature>
<feature type="transmembrane region" description="Helical" evidence="1">
    <location>
        <begin position="62"/>
        <end position="83"/>
    </location>
</feature>
<dbReference type="Pfam" id="PF23636">
    <property type="entry name" value="DUF7144"/>
    <property type="match status" value="1"/>
</dbReference>
<feature type="transmembrane region" description="Helical" evidence="1">
    <location>
        <begin position="90"/>
        <end position="109"/>
    </location>
</feature>
<name>A0ABW4FUL4_9PSEU</name>
<sequence>MGEGLQEGRARRASGWFGMVVGVGVLLIVLGVWNALDGLTALFAGGFVVADAERVVALDVAAWGWVLLAIGVVEVIAGIALFIGAGWARVVAVLVAGLNGIVQLAFLAAYPVGAILIMVVAAVVIWTVVVHGDATRV</sequence>
<keyword evidence="1" id="KW-0472">Membrane</keyword>
<feature type="transmembrane region" description="Helical" evidence="1">
    <location>
        <begin position="115"/>
        <end position="134"/>
    </location>
</feature>
<evidence type="ECO:0000256" key="1">
    <source>
        <dbReference type="SAM" id="Phobius"/>
    </source>
</evidence>
<evidence type="ECO:0000313" key="4">
    <source>
        <dbReference type="Proteomes" id="UP001597145"/>
    </source>
</evidence>
<feature type="transmembrane region" description="Helical" evidence="1">
    <location>
        <begin position="16"/>
        <end position="36"/>
    </location>
</feature>
<proteinExistence type="predicted"/>
<keyword evidence="1" id="KW-0812">Transmembrane</keyword>
<dbReference type="Proteomes" id="UP001597145">
    <property type="component" value="Unassembled WGS sequence"/>
</dbReference>
<dbReference type="RefSeq" id="WP_343977533.1">
    <property type="nucleotide sequence ID" value="NZ_BAAAJG010000009.1"/>
</dbReference>